<evidence type="ECO:0000313" key="2">
    <source>
        <dbReference type="Proteomes" id="UP001567538"/>
    </source>
</evidence>
<proteinExistence type="predicted"/>
<sequence>MQNYVHSFLLLCDSIQAIEALGHFLNKGRRNHPSRTHYIERKIEEFLQVMEEKGIPPPERTIELVPDTWQAIRFLSKAKMITNASNSSTKLKIPLDEQNGSHSSNLGETLMQVQFQGLDANCRYTSSCKLVF</sequence>
<dbReference type="EMBL" id="JBEAFC010000007">
    <property type="protein sequence ID" value="KAL1549223.1"/>
    <property type="molecule type" value="Genomic_DNA"/>
</dbReference>
<dbReference type="AlphaFoldDB" id="A0ABD1GYI0"/>
<dbReference type="Proteomes" id="UP001567538">
    <property type="component" value="Unassembled WGS sequence"/>
</dbReference>
<gene>
    <name evidence="1" type="ORF">AAHA92_17354</name>
</gene>
<keyword evidence="2" id="KW-1185">Reference proteome</keyword>
<reference evidence="1 2" key="1">
    <citation type="submission" date="2024-06" db="EMBL/GenBank/DDBJ databases">
        <title>A chromosome level genome sequence of Diviner's sage (Salvia divinorum).</title>
        <authorList>
            <person name="Ford S.A."/>
            <person name="Ro D.-K."/>
            <person name="Ness R.W."/>
            <person name="Phillips M.A."/>
        </authorList>
    </citation>
    <scope>NUCLEOTIDE SEQUENCE [LARGE SCALE GENOMIC DNA]</scope>
    <source>
        <strain evidence="1">SAF-2024a</strain>
        <tissue evidence="1">Leaf</tissue>
    </source>
</reference>
<name>A0ABD1GYI0_SALDI</name>
<organism evidence="1 2">
    <name type="scientific">Salvia divinorum</name>
    <name type="common">Maria pastora</name>
    <name type="synonym">Diviner's sage</name>
    <dbReference type="NCBI Taxonomy" id="28513"/>
    <lineage>
        <taxon>Eukaryota</taxon>
        <taxon>Viridiplantae</taxon>
        <taxon>Streptophyta</taxon>
        <taxon>Embryophyta</taxon>
        <taxon>Tracheophyta</taxon>
        <taxon>Spermatophyta</taxon>
        <taxon>Magnoliopsida</taxon>
        <taxon>eudicotyledons</taxon>
        <taxon>Gunneridae</taxon>
        <taxon>Pentapetalae</taxon>
        <taxon>asterids</taxon>
        <taxon>lamiids</taxon>
        <taxon>Lamiales</taxon>
        <taxon>Lamiaceae</taxon>
        <taxon>Nepetoideae</taxon>
        <taxon>Mentheae</taxon>
        <taxon>Salviinae</taxon>
        <taxon>Salvia</taxon>
        <taxon>Salvia subgen. Calosphace</taxon>
    </lineage>
</organism>
<evidence type="ECO:0000313" key="1">
    <source>
        <dbReference type="EMBL" id="KAL1549223.1"/>
    </source>
</evidence>
<comment type="caution">
    <text evidence="1">The sequence shown here is derived from an EMBL/GenBank/DDBJ whole genome shotgun (WGS) entry which is preliminary data.</text>
</comment>
<accession>A0ABD1GYI0</accession>
<protein>
    <submittedName>
        <fullName evidence="1">Pentatricopeptide repeat-containing protein-like protein</fullName>
    </submittedName>
</protein>